<dbReference type="AlphaFoldDB" id="A0A7Z0WJV2"/>
<protein>
    <recommendedName>
        <fullName evidence="4">Trypsin-like peptidase</fullName>
    </recommendedName>
</protein>
<dbReference type="Pfam" id="PF13365">
    <property type="entry name" value="Trypsin_2"/>
    <property type="match status" value="1"/>
</dbReference>
<dbReference type="EMBL" id="MSIF01000010">
    <property type="protein sequence ID" value="OLF09050.1"/>
    <property type="molecule type" value="Genomic_DNA"/>
</dbReference>
<feature type="chain" id="PRO_5030805489" description="Trypsin-like peptidase" evidence="1">
    <location>
        <begin position="22"/>
        <end position="402"/>
    </location>
</feature>
<comment type="caution">
    <text evidence="2">The sequence shown here is derived from an EMBL/GenBank/DDBJ whole genome shotgun (WGS) entry which is preliminary data.</text>
</comment>
<feature type="signal peptide" evidence="1">
    <location>
        <begin position="1"/>
        <end position="21"/>
    </location>
</feature>
<evidence type="ECO:0000256" key="1">
    <source>
        <dbReference type="SAM" id="SignalP"/>
    </source>
</evidence>
<accession>A0A7Z0WJV2</accession>
<reference evidence="2 3" key="1">
    <citation type="submission" date="2016-12" db="EMBL/GenBank/DDBJ databases">
        <title>The draft genome sequence of Actinophytocola xinjiangensis.</title>
        <authorList>
            <person name="Wang W."/>
            <person name="Yuan L."/>
        </authorList>
    </citation>
    <scope>NUCLEOTIDE SEQUENCE [LARGE SCALE GENOMIC DNA]</scope>
    <source>
        <strain evidence="2 3">CGMCC 4.4663</strain>
    </source>
</reference>
<sequence>MLLALAVAALAAGALTSVASASTSAGSAIAPAPAPAPKQAATKVGDEIAVSQALGYASADQQTISHPGATYIKVHFASMRLAPGDYVTVASPDGREVHTYHGDPALGAAEAGDADVTEHGTRGFAAMSVDGDTAVVTLHRTAARSASATKGLGLTIDRYWRGFTQDEVVAANPGLYSVCSSDGRRDVVCYRTSHPTEFTRSGAVARLLMGGGACTTWRVGNTNRLLTNNHCMSTQSAVAGSEVQFGYQCATCGGNNPGTVTKVSGATLVKTSTGGSGQLDYTLYSVNSFSTIQGFGTLFLETRAPSSGERIYIPGHGDASPKRLSLYQESGQTSYCTVGNGNYNTWNMSYSCDTSGGNSGSPVLASSSHRVIGLHHLGGCPNNQGAKMNLIYQQIQSLIDNG</sequence>
<keyword evidence="1" id="KW-0732">Signal</keyword>
<dbReference type="OrthoDB" id="5928962at2"/>
<evidence type="ECO:0008006" key="4">
    <source>
        <dbReference type="Google" id="ProtNLM"/>
    </source>
</evidence>
<dbReference type="InterPro" id="IPR043504">
    <property type="entry name" value="Peptidase_S1_PA_chymotrypsin"/>
</dbReference>
<dbReference type="SUPFAM" id="SSF50494">
    <property type="entry name" value="Trypsin-like serine proteases"/>
    <property type="match status" value="1"/>
</dbReference>
<name>A0A7Z0WJV2_9PSEU</name>
<evidence type="ECO:0000313" key="2">
    <source>
        <dbReference type="EMBL" id="OLF09050.1"/>
    </source>
</evidence>
<dbReference type="InterPro" id="IPR009003">
    <property type="entry name" value="Peptidase_S1_PA"/>
</dbReference>
<keyword evidence="3" id="KW-1185">Reference proteome</keyword>
<dbReference type="Gene3D" id="2.40.10.10">
    <property type="entry name" value="Trypsin-like serine proteases"/>
    <property type="match status" value="2"/>
</dbReference>
<evidence type="ECO:0000313" key="3">
    <source>
        <dbReference type="Proteomes" id="UP000185696"/>
    </source>
</evidence>
<gene>
    <name evidence="2" type="ORF">BLA60_20920</name>
</gene>
<organism evidence="2 3">
    <name type="scientific">Actinophytocola xinjiangensis</name>
    <dbReference type="NCBI Taxonomy" id="485602"/>
    <lineage>
        <taxon>Bacteria</taxon>
        <taxon>Bacillati</taxon>
        <taxon>Actinomycetota</taxon>
        <taxon>Actinomycetes</taxon>
        <taxon>Pseudonocardiales</taxon>
        <taxon>Pseudonocardiaceae</taxon>
    </lineage>
</organism>
<proteinExistence type="predicted"/>
<dbReference type="PANTHER" id="PTHR36234:SF5">
    <property type="entry name" value="LYSYL ENDOPEPTIDASE"/>
    <property type="match status" value="1"/>
</dbReference>
<dbReference type="PANTHER" id="PTHR36234">
    <property type="entry name" value="LYSYL ENDOPEPTIDASE"/>
    <property type="match status" value="1"/>
</dbReference>
<dbReference type="Proteomes" id="UP000185696">
    <property type="component" value="Unassembled WGS sequence"/>
</dbReference>